<organism evidence="2 3">
    <name type="scientific">Paxillus rubicundulus Ve08.2h10</name>
    <dbReference type="NCBI Taxonomy" id="930991"/>
    <lineage>
        <taxon>Eukaryota</taxon>
        <taxon>Fungi</taxon>
        <taxon>Dikarya</taxon>
        <taxon>Basidiomycota</taxon>
        <taxon>Agaricomycotina</taxon>
        <taxon>Agaricomycetes</taxon>
        <taxon>Agaricomycetidae</taxon>
        <taxon>Boletales</taxon>
        <taxon>Paxilineae</taxon>
        <taxon>Paxillaceae</taxon>
        <taxon>Paxillus</taxon>
    </lineage>
</organism>
<dbReference type="GO" id="GO:0006382">
    <property type="term" value="P:adenosine to inosine editing"/>
    <property type="evidence" value="ECO:0007669"/>
    <property type="project" value="TreeGrafter"/>
</dbReference>
<gene>
    <name evidence="2" type="ORF">PAXRUDRAFT_30345</name>
</gene>
<dbReference type="GO" id="GO:0006396">
    <property type="term" value="P:RNA processing"/>
    <property type="evidence" value="ECO:0007669"/>
    <property type="project" value="InterPro"/>
</dbReference>
<dbReference type="GO" id="GO:0003725">
    <property type="term" value="F:double-stranded RNA binding"/>
    <property type="evidence" value="ECO:0007669"/>
    <property type="project" value="TreeGrafter"/>
</dbReference>
<keyword evidence="3" id="KW-1185">Reference proteome</keyword>
<name>A0A0D0E555_9AGAM</name>
<dbReference type="GO" id="GO:0005730">
    <property type="term" value="C:nucleolus"/>
    <property type="evidence" value="ECO:0007669"/>
    <property type="project" value="TreeGrafter"/>
</dbReference>
<dbReference type="PANTHER" id="PTHR10910:SF62">
    <property type="entry name" value="AT07585P-RELATED"/>
    <property type="match status" value="1"/>
</dbReference>
<protein>
    <recommendedName>
        <fullName evidence="1">A to I editase domain-containing protein</fullName>
    </recommendedName>
</protein>
<dbReference type="HOGENOM" id="CLU_005382_5_0_1"/>
<dbReference type="Pfam" id="PF02137">
    <property type="entry name" value="A_deamin"/>
    <property type="match status" value="1"/>
</dbReference>
<dbReference type="InterPro" id="IPR002466">
    <property type="entry name" value="A_deamin"/>
</dbReference>
<dbReference type="PROSITE" id="PS50141">
    <property type="entry name" value="A_DEAMIN_EDITASE"/>
    <property type="match status" value="1"/>
</dbReference>
<feature type="domain" description="A to I editase" evidence="1">
    <location>
        <begin position="52"/>
        <end position="393"/>
    </location>
</feature>
<proteinExistence type="predicted"/>
<dbReference type="OrthoDB" id="10268011at2759"/>
<dbReference type="PANTHER" id="PTHR10910">
    <property type="entry name" value="EUKARYOTE SPECIFIC DSRNA BINDING PROTEIN"/>
    <property type="match status" value="1"/>
</dbReference>
<accession>A0A0D0E555</accession>
<dbReference type="AlphaFoldDB" id="A0A0D0E555"/>
<evidence type="ECO:0000313" key="2">
    <source>
        <dbReference type="EMBL" id="KIK99701.1"/>
    </source>
</evidence>
<sequence length="420" mass="47072">MISNVETDAAFVGEVLQKYRALNHRPTNGAYTILAALALTFPSPGVSFKIIALATGCKCLPKDRLPQQGDALHDSHAEVLARRCALRWFLEEIGRYVSRDAQSQWLTRDHEGMFSLKEGVRMIMYTSTPPCGDASMRFLASHQDEEMAKLKDSAIFESLPEGVASRGRDNYALFAVLRTKPGRADSPPTLSMSCSDKIARWNVLGIQGALGSAFLHPIYISKIIIGEVAGNLQRDVRADCERAFWGRLSNVSALPQTFRVHRPAIIFTPIPFEFSKFSISPSGTSRSFNESLCWIADSSLPQEILINGLKRGVPPKHRFKKMFRPQLSKVSMLQLYHDTRLLLHGDLDQQVHSHTYFEAKQSVSHYQAAKICLQGKGCPFAAWVTSGIQWEQFTSTLCIKGPLIRQQTEQTQQLPRTEYN</sequence>
<dbReference type="Proteomes" id="UP000054538">
    <property type="component" value="Unassembled WGS sequence"/>
</dbReference>
<reference evidence="2 3" key="1">
    <citation type="submission" date="2014-04" db="EMBL/GenBank/DDBJ databases">
        <authorList>
            <consortium name="DOE Joint Genome Institute"/>
            <person name="Kuo A."/>
            <person name="Kohler A."/>
            <person name="Jargeat P."/>
            <person name="Nagy L.G."/>
            <person name="Floudas D."/>
            <person name="Copeland A."/>
            <person name="Barry K.W."/>
            <person name="Cichocki N."/>
            <person name="Veneault-Fourrey C."/>
            <person name="LaButti K."/>
            <person name="Lindquist E.A."/>
            <person name="Lipzen A."/>
            <person name="Lundell T."/>
            <person name="Morin E."/>
            <person name="Murat C."/>
            <person name="Sun H."/>
            <person name="Tunlid A."/>
            <person name="Henrissat B."/>
            <person name="Grigoriev I.V."/>
            <person name="Hibbett D.S."/>
            <person name="Martin F."/>
            <person name="Nordberg H.P."/>
            <person name="Cantor M.N."/>
            <person name="Hua S.X."/>
        </authorList>
    </citation>
    <scope>NUCLEOTIDE SEQUENCE [LARGE SCALE GENOMIC DNA]</scope>
    <source>
        <strain evidence="2 3">Ve08.2h10</strain>
    </source>
</reference>
<dbReference type="GO" id="GO:0005737">
    <property type="term" value="C:cytoplasm"/>
    <property type="evidence" value="ECO:0007669"/>
    <property type="project" value="TreeGrafter"/>
</dbReference>
<reference evidence="3" key="2">
    <citation type="submission" date="2015-01" db="EMBL/GenBank/DDBJ databases">
        <title>Evolutionary Origins and Diversification of the Mycorrhizal Mutualists.</title>
        <authorList>
            <consortium name="DOE Joint Genome Institute"/>
            <consortium name="Mycorrhizal Genomics Consortium"/>
            <person name="Kohler A."/>
            <person name="Kuo A."/>
            <person name="Nagy L.G."/>
            <person name="Floudas D."/>
            <person name="Copeland A."/>
            <person name="Barry K.W."/>
            <person name="Cichocki N."/>
            <person name="Veneault-Fourrey C."/>
            <person name="LaButti K."/>
            <person name="Lindquist E.A."/>
            <person name="Lipzen A."/>
            <person name="Lundell T."/>
            <person name="Morin E."/>
            <person name="Murat C."/>
            <person name="Riley R."/>
            <person name="Ohm R."/>
            <person name="Sun H."/>
            <person name="Tunlid A."/>
            <person name="Henrissat B."/>
            <person name="Grigoriev I.V."/>
            <person name="Hibbett D.S."/>
            <person name="Martin F."/>
        </authorList>
    </citation>
    <scope>NUCLEOTIDE SEQUENCE [LARGE SCALE GENOMIC DNA]</scope>
    <source>
        <strain evidence="3">Ve08.2h10</strain>
    </source>
</reference>
<dbReference type="GO" id="GO:0003726">
    <property type="term" value="F:double-stranded RNA adenosine deaminase activity"/>
    <property type="evidence" value="ECO:0007669"/>
    <property type="project" value="TreeGrafter"/>
</dbReference>
<evidence type="ECO:0000259" key="1">
    <source>
        <dbReference type="PROSITE" id="PS50141"/>
    </source>
</evidence>
<evidence type="ECO:0000313" key="3">
    <source>
        <dbReference type="Proteomes" id="UP000054538"/>
    </source>
</evidence>
<dbReference type="SMART" id="SM00552">
    <property type="entry name" value="ADEAMc"/>
    <property type="match status" value="1"/>
</dbReference>
<dbReference type="GO" id="GO:0008251">
    <property type="term" value="F:tRNA-specific adenosine deaminase activity"/>
    <property type="evidence" value="ECO:0007669"/>
    <property type="project" value="TreeGrafter"/>
</dbReference>
<dbReference type="InParanoid" id="A0A0D0E555"/>
<dbReference type="FunCoup" id="A0A0D0E555">
    <property type="interactions" value="419"/>
</dbReference>
<dbReference type="STRING" id="930991.A0A0D0E555"/>
<dbReference type="EMBL" id="KN824852">
    <property type="protein sequence ID" value="KIK99701.1"/>
    <property type="molecule type" value="Genomic_DNA"/>
</dbReference>